<name>B9KAX8_THENN</name>
<dbReference type="HOGENOM" id="CLU_1160667_0_0_0"/>
<dbReference type="KEGG" id="tna:CTN_1935"/>
<feature type="chain" id="PRO_5002885439" evidence="1">
    <location>
        <begin position="19"/>
        <end position="239"/>
    </location>
</feature>
<keyword evidence="1" id="KW-0732">Signal</keyword>
<sequence>MKGFTVFFLVALSFSLFAQSALQEIEKTREYVLERLQTVKPQGNSLIMMEPQTTKNPGYRFSFYLLFDPEKVASTLNPCDFQGMILYLMLHQCELKSGSLSIGEDIYDYTDNSKLLFGIFVMSPYEMKVTFQFDLDVKLKRMFLYDFVRHWADDSGKDLSDYLLRDIRDVPEKYKTISENREGKMVFELKKETSFWEKGMYVWIYAVWAEFSIDRRTPAGMYSGVYTVKFEPLADFNGE</sequence>
<accession>B9KAX8</accession>
<evidence type="ECO:0000313" key="3">
    <source>
        <dbReference type="Proteomes" id="UP000000445"/>
    </source>
</evidence>
<dbReference type="Proteomes" id="UP000000445">
    <property type="component" value="Chromosome"/>
</dbReference>
<feature type="signal peptide" evidence="1">
    <location>
        <begin position="1"/>
        <end position="18"/>
    </location>
</feature>
<dbReference type="AlphaFoldDB" id="B9KAX8"/>
<protein>
    <submittedName>
        <fullName evidence="2">UDP-Gal or UDP-GlcNAc-dependent glycosyltransferase</fullName>
    </submittedName>
</protein>
<keyword evidence="3" id="KW-1185">Reference proteome</keyword>
<dbReference type="EMBL" id="CP000916">
    <property type="protein sequence ID" value="ACM24111.1"/>
    <property type="molecule type" value="Genomic_DNA"/>
</dbReference>
<dbReference type="STRING" id="309803.CTN_1935"/>
<reference evidence="2 3" key="1">
    <citation type="journal article" date="2009" name="Biosci. Biotechnol. Biochem.">
        <title>WeGAS: a web-based microbial genome annotation system.</title>
        <authorList>
            <person name="Lee D."/>
            <person name="Seo H."/>
            <person name="Park C."/>
            <person name="Park K."/>
        </authorList>
    </citation>
    <scope>NUCLEOTIDE SEQUENCE [LARGE SCALE GENOMIC DNA]</scope>
    <source>
        <strain evidence="3">ATCC 49049 / DSM 4359 / NBRC 107923 / NS-E</strain>
    </source>
</reference>
<proteinExistence type="predicted"/>
<dbReference type="RefSeq" id="WP_015920347.1">
    <property type="nucleotide sequence ID" value="NC_011978.1"/>
</dbReference>
<evidence type="ECO:0000256" key="1">
    <source>
        <dbReference type="SAM" id="SignalP"/>
    </source>
</evidence>
<dbReference type="GO" id="GO:0016740">
    <property type="term" value="F:transferase activity"/>
    <property type="evidence" value="ECO:0007669"/>
    <property type="project" value="UniProtKB-KW"/>
</dbReference>
<evidence type="ECO:0000313" key="2">
    <source>
        <dbReference type="EMBL" id="ACM24111.1"/>
    </source>
</evidence>
<organism evidence="2 3">
    <name type="scientific">Thermotoga neapolitana (strain ATCC 49049 / DSM 4359 / NBRC 107923 / NS-E)</name>
    <dbReference type="NCBI Taxonomy" id="309803"/>
    <lineage>
        <taxon>Bacteria</taxon>
        <taxon>Thermotogati</taxon>
        <taxon>Thermotogota</taxon>
        <taxon>Thermotogae</taxon>
        <taxon>Thermotogales</taxon>
        <taxon>Thermotogaceae</taxon>
        <taxon>Thermotoga</taxon>
    </lineage>
</organism>
<gene>
    <name evidence="2" type="ordered locus">CTN_1935</name>
</gene>